<dbReference type="InterPro" id="IPR006638">
    <property type="entry name" value="Elp3/MiaA/NifB-like_rSAM"/>
</dbReference>
<comment type="cofactor">
    <cofactor evidence="1">
        <name>[4Fe-4S] cluster</name>
        <dbReference type="ChEBI" id="CHEBI:49883"/>
    </cofactor>
</comment>
<dbReference type="GO" id="GO:0003824">
    <property type="term" value="F:catalytic activity"/>
    <property type="evidence" value="ECO:0007669"/>
    <property type="project" value="InterPro"/>
</dbReference>
<dbReference type="Pfam" id="PF04055">
    <property type="entry name" value="Radical_SAM"/>
    <property type="match status" value="1"/>
</dbReference>
<dbReference type="EMBL" id="AP023367">
    <property type="protein sequence ID" value="BCJ94169.1"/>
    <property type="molecule type" value="Genomic_DNA"/>
</dbReference>
<dbReference type="SFLD" id="SFLDG01123">
    <property type="entry name" value="methyltransferase_(Class_B)"/>
    <property type="match status" value="1"/>
</dbReference>
<evidence type="ECO:0000256" key="7">
    <source>
        <dbReference type="ARBA" id="ARBA00023014"/>
    </source>
</evidence>
<reference evidence="8 9" key="1">
    <citation type="journal article" date="2016" name="Int. J. Syst. Evol. Microbiol.">
        <title>Descriptions of Anaerotaenia torta gen. nov., sp. nov. and Anaerocolumna cellulosilytica gen. nov., sp. nov. isolated from a methanogenic reactor of cattle waste.</title>
        <authorList>
            <person name="Uek A."/>
            <person name="Ohtaki Y."/>
            <person name="Kaku N."/>
            <person name="Ueki K."/>
        </authorList>
    </citation>
    <scope>NUCLEOTIDE SEQUENCE [LARGE SCALE GENOMIC DNA]</scope>
    <source>
        <strain evidence="8 9">SN021</strain>
    </source>
</reference>
<dbReference type="SFLD" id="SFLDG01082">
    <property type="entry name" value="B12-binding_domain_containing"/>
    <property type="match status" value="1"/>
</dbReference>
<dbReference type="PANTHER" id="PTHR43409">
    <property type="entry name" value="ANAEROBIC MAGNESIUM-PROTOPORPHYRIN IX MONOMETHYL ESTER CYCLASE-RELATED"/>
    <property type="match status" value="1"/>
</dbReference>
<evidence type="ECO:0000256" key="3">
    <source>
        <dbReference type="ARBA" id="ARBA00022679"/>
    </source>
</evidence>
<dbReference type="Proteomes" id="UP000515561">
    <property type="component" value="Chromosome"/>
</dbReference>
<keyword evidence="4" id="KW-0949">S-adenosyl-L-methionine</keyword>
<keyword evidence="9" id="KW-1185">Reference proteome</keyword>
<evidence type="ECO:0000256" key="4">
    <source>
        <dbReference type="ARBA" id="ARBA00022691"/>
    </source>
</evidence>
<dbReference type="GO" id="GO:0046872">
    <property type="term" value="F:metal ion binding"/>
    <property type="evidence" value="ECO:0007669"/>
    <property type="project" value="UniProtKB-KW"/>
</dbReference>
<accession>A0A6S6QYM2</accession>
<gene>
    <name evidence="8" type="ORF">acsn021_17380</name>
</gene>
<dbReference type="SUPFAM" id="SSF102114">
    <property type="entry name" value="Radical SAM enzymes"/>
    <property type="match status" value="1"/>
</dbReference>
<evidence type="ECO:0000313" key="9">
    <source>
        <dbReference type="Proteomes" id="UP000515561"/>
    </source>
</evidence>
<dbReference type="InterPro" id="IPR058240">
    <property type="entry name" value="rSAM_sf"/>
</dbReference>
<dbReference type="PROSITE" id="PS51918">
    <property type="entry name" value="RADICAL_SAM"/>
    <property type="match status" value="1"/>
</dbReference>
<keyword evidence="5" id="KW-0479">Metal-binding</keyword>
<proteinExistence type="predicted"/>
<dbReference type="RefSeq" id="WP_184091356.1">
    <property type="nucleotide sequence ID" value="NZ_AP023367.1"/>
</dbReference>
<dbReference type="Gene3D" id="3.80.30.20">
    <property type="entry name" value="tm_1862 like domain"/>
    <property type="match status" value="1"/>
</dbReference>
<dbReference type="InterPro" id="IPR051198">
    <property type="entry name" value="BchE-like"/>
</dbReference>
<keyword evidence="7" id="KW-0411">Iron-sulfur</keyword>
<dbReference type="AlphaFoldDB" id="A0A6S6QYM2"/>
<evidence type="ECO:0000256" key="6">
    <source>
        <dbReference type="ARBA" id="ARBA00023004"/>
    </source>
</evidence>
<protein>
    <submittedName>
        <fullName evidence="8">Uncharacterized protein</fullName>
    </submittedName>
</protein>
<keyword evidence="6" id="KW-0408">Iron</keyword>
<organism evidence="8 9">
    <name type="scientific">Anaerocolumna cellulosilytica</name>
    <dbReference type="NCBI Taxonomy" id="433286"/>
    <lineage>
        <taxon>Bacteria</taxon>
        <taxon>Bacillati</taxon>
        <taxon>Bacillota</taxon>
        <taxon>Clostridia</taxon>
        <taxon>Lachnospirales</taxon>
        <taxon>Lachnospiraceae</taxon>
        <taxon>Anaerocolumna</taxon>
    </lineage>
</organism>
<dbReference type="GO" id="GO:0051539">
    <property type="term" value="F:4 iron, 4 sulfur cluster binding"/>
    <property type="evidence" value="ECO:0007669"/>
    <property type="project" value="UniProtKB-KW"/>
</dbReference>
<keyword evidence="2" id="KW-0489">Methyltransferase</keyword>
<dbReference type="InterPro" id="IPR023404">
    <property type="entry name" value="rSAM_horseshoe"/>
</dbReference>
<dbReference type="InterPro" id="IPR034466">
    <property type="entry name" value="Methyltransferase_Class_B"/>
</dbReference>
<dbReference type="PANTHER" id="PTHR43409:SF7">
    <property type="entry name" value="BLL1977 PROTEIN"/>
    <property type="match status" value="1"/>
</dbReference>
<dbReference type="InterPro" id="IPR007197">
    <property type="entry name" value="rSAM"/>
</dbReference>
<keyword evidence="3" id="KW-0808">Transferase</keyword>
<name>A0A6S6QYM2_9FIRM</name>
<evidence type="ECO:0000313" key="8">
    <source>
        <dbReference type="EMBL" id="BCJ94169.1"/>
    </source>
</evidence>
<dbReference type="KEGG" id="acel:acsn021_17380"/>
<sequence length="551" mass="64401">MIIDCVLIGFNDEKTEATLKKTEAYKNKDAAHNHEISRSAIVDGHIMKYSDLVRESISRATRMKSDLSIYRMPNIDVHDLHHYLKKRNIHAAIVNDFTLDKKKLTYLLRNSSPKLVGISSTCVVEAEPIREMVDFIRNINPTIPIVVRGPFINNINYEYQNYKKIALLQRMGADIYIHERQGEKTLHNIYLELCKEKPDLSRVPNILYKSNIQLYNSEHKILRTIKVPENIHLDDEPVKELTFYGNHIKPPVYIRTDVSCVHNCTYCPYPISGDDVMYSSLDSIEKNLNYIHSLGVKYIIFRDVSLNKSLERFKSILRMMIRNKYDFNWFSYFIISHSDDETYDLMEHSGCKGVILDIDSGVDTILKNMDKQVTRKKLAWGIKKLKEHNIISYASCTIGFPGETVETAKETIQFIEDYRPTFYDLQCWFYDNTSPIAKEKIYYNLEGSGYTWSHKDMDSSLASDIVFHGIKKITNSYFMPSTSFNLWSLVYYLSQGAELEEFFEFSKIYKQVIGYEKADLDKKYIDNINEIMGVFKNNIKLYENLMMRNKQ</sequence>
<dbReference type="SFLD" id="SFLDS00029">
    <property type="entry name" value="Radical_SAM"/>
    <property type="match status" value="1"/>
</dbReference>
<evidence type="ECO:0000256" key="1">
    <source>
        <dbReference type="ARBA" id="ARBA00001966"/>
    </source>
</evidence>
<evidence type="ECO:0000256" key="5">
    <source>
        <dbReference type="ARBA" id="ARBA00022723"/>
    </source>
</evidence>
<dbReference type="SMART" id="SM00729">
    <property type="entry name" value="Elp3"/>
    <property type="match status" value="1"/>
</dbReference>
<evidence type="ECO:0000256" key="2">
    <source>
        <dbReference type="ARBA" id="ARBA00022603"/>
    </source>
</evidence>